<evidence type="ECO:0000313" key="2">
    <source>
        <dbReference type="EMBL" id="KAF1911279.1"/>
    </source>
</evidence>
<evidence type="ECO:0000313" key="3">
    <source>
        <dbReference type="Proteomes" id="UP000800096"/>
    </source>
</evidence>
<reference evidence="2" key="1">
    <citation type="journal article" date="2020" name="Stud. Mycol.">
        <title>101 Dothideomycetes genomes: a test case for predicting lifestyles and emergence of pathogens.</title>
        <authorList>
            <person name="Haridas S."/>
            <person name="Albert R."/>
            <person name="Binder M."/>
            <person name="Bloem J."/>
            <person name="Labutti K."/>
            <person name="Salamov A."/>
            <person name="Andreopoulos B."/>
            <person name="Baker S."/>
            <person name="Barry K."/>
            <person name="Bills G."/>
            <person name="Bluhm B."/>
            <person name="Cannon C."/>
            <person name="Castanera R."/>
            <person name="Culley D."/>
            <person name="Daum C."/>
            <person name="Ezra D."/>
            <person name="Gonzalez J."/>
            <person name="Henrissat B."/>
            <person name="Kuo A."/>
            <person name="Liang C."/>
            <person name="Lipzen A."/>
            <person name="Lutzoni F."/>
            <person name="Magnuson J."/>
            <person name="Mondo S."/>
            <person name="Nolan M."/>
            <person name="Ohm R."/>
            <person name="Pangilinan J."/>
            <person name="Park H.-J."/>
            <person name="Ramirez L."/>
            <person name="Alfaro M."/>
            <person name="Sun H."/>
            <person name="Tritt A."/>
            <person name="Yoshinaga Y."/>
            <person name="Zwiers L.-H."/>
            <person name="Turgeon B."/>
            <person name="Goodwin S."/>
            <person name="Spatafora J."/>
            <person name="Crous P."/>
            <person name="Grigoriev I."/>
        </authorList>
    </citation>
    <scope>NUCLEOTIDE SEQUENCE</scope>
    <source>
        <strain evidence="2">HMLAC05119</strain>
    </source>
</reference>
<dbReference type="EMBL" id="ML979144">
    <property type="protein sequence ID" value="KAF1911279.1"/>
    <property type="molecule type" value="Genomic_DNA"/>
</dbReference>
<accession>A0A6A5Q713</accession>
<organism evidence="2 3">
    <name type="scientific">Ampelomyces quisqualis</name>
    <name type="common">Powdery mildew agent</name>
    <dbReference type="NCBI Taxonomy" id="50730"/>
    <lineage>
        <taxon>Eukaryota</taxon>
        <taxon>Fungi</taxon>
        <taxon>Dikarya</taxon>
        <taxon>Ascomycota</taxon>
        <taxon>Pezizomycotina</taxon>
        <taxon>Dothideomycetes</taxon>
        <taxon>Pleosporomycetidae</taxon>
        <taxon>Pleosporales</taxon>
        <taxon>Pleosporineae</taxon>
        <taxon>Phaeosphaeriaceae</taxon>
        <taxon>Ampelomyces</taxon>
    </lineage>
</organism>
<keyword evidence="3" id="KW-1185">Reference proteome</keyword>
<dbReference type="AlphaFoldDB" id="A0A6A5Q713"/>
<name>A0A6A5Q713_AMPQU</name>
<feature type="region of interest" description="Disordered" evidence="1">
    <location>
        <begin position="55"/>
        <end position="90"/>
    </location>
</feature>
<dbReference type="Proteomes" id="UP000800096">
    <property type="component" value="Unassembled WGS sequence"/>
</dbReference>
<gene>
    <name evidence="2" type="ORF">BDU57DRAFT_98053</name>
</gene>
<sequence>MVPWPQFGVLPMVALGDFDQIAFATISSWWAITHWQVAATIALARCEIEEATPLWRSANGRPPPPPFSSGLGEAAKSKRGRPTGERLSQTTCSCVPKRKCTGPLQIASPAPANTIAQHSSCRGGIAWLAD</sequence>
<protein>
    <submittedName>
        <fullName evidence="2">Uncharacterized protein</fullName>
    </submittedName>
</protein>
<evidence type="ECO:0000256" key="1">
    <source>
        <dbReference type="SAM" id="MobiDB-lite"/>
    </source>
</evidence>
<proteinExistence type="predicted"/>